<dbReference type="PROSITE" id="PS00498">
    <property type="entry name" value="TYROSINASE_2"/>
    <property type="match status" value="1"/>
</dbReference>
<comment type="caution">
    <text evidence="11">The sequence shown here is derived from an EMBL/GenBank/DDBJ whole genome shotgun (WGS) entry which is preliminary data.</text>
</comment>
<feature type="signal peptide" evidence="8">
    <location>
        <begin position="1"/>
        <end position="20"/>
    </location>
</feature>
<keyword evidence="7" id="KW-1015">Disulfide bond</keyword>
<comment type="cofactor">
    <cofactor evidence="1">
        <name>Cu(2+)</name>
        <dbReference type="ChEBI" id="CHEBI:29036"/>
    </cofactor>
</comment>
<dbReference type="EMBL" id="JAUHHV010000001">
    <property type="protein sequence ID" value="KAK1439700.1"/>
    <property type="molecule type" value="Genomic_DNA"/>
</dbReference>
<gene>
    <name evidence="11" type="ORF">QVD17_05520</name>
</gene>
<evidence type="ECO:0000256" key="8">
    <source>
        <dbReference type="SAM" id="SignalP"/>
    </source>
</evidence>
<feature type="domain" description="Tyrosinase copper-binding" evidence="9">
    <location>
        <begin position="206"/>
        <end position="223"/>
    </location>
</feature>
<sequence>MSSSLLPLALTLTSFPSTNTQIISKRAFNTRTISTHGFKVSCNGATHDHNNQFILPEPQRQVILPNVDRRNLLVGLGGLYTTANLPAALADPITTPDITSICKDAGSGIRDPEAIVRSTKCCPPSLGKTIKPFVFPTENTVRMRWPAHKGTQEQVEKYKRAIQAMRDLPDDHPHSFVSQAKIHCAYCNGGYTQVASGFPEIDIQIHNSWLFFPFHRWYLYFFERILGNLINDPTFALPFWKWDEPAGMPIPEMFIPKNTSGIPNPLYNVYRDATHVQKRLLDLDYDNVEKDISNQAQIECNLTTVYRDLIRNGADTLSFFGGKYSAGSSPVENGDKSVGSVEVGTHTAVHRWLGDSTRVNREDLGNFYSAGYDPLFYVHHSNIDRMWKLWKDFGFPGNVEPTDNDWLNASYVFYDENQDLVRVYNKDSVDLDKLNYNFIENPNDILRWRKARPAKRSKRLQVAPTEEAQTVEQLKFPVSLDKILKVRVKRPAVNRTEAQKVRENEVLLIKGIRFDCDKFVKFEVYVNDNLEDGVTATPCDPEYVGGFAQIPHNDVKRSLMSNGARFGLTEALEDTNSEGEEYATVTLVPKVGCEDLTIAQITIELVPRLLT</sequence>
<evidence type="ECO:0000313" key="11">
    <source>
        <dbReference type="EMBL" id="KAK1439700.1"/>
    </source>
</evidence>
<dbReference type="Gene3D" id="1.10.1280.10">
    <property type="entry name" value="Di-copper center containing domain from catechol oxidase"/>
    <property type="match status" value="1"/>
</dbReference>
<evidence type="ECO:0000256" key="3">
    <source>
        <dbReference type="ARBA" id="ARBA00022723"/>
    </source>
</evidence>
<evidence type="ECO:0000256" key="1">
    <source>
        <dbReference type="ARBA" id="ARBA00001973"/>
    </source>
</evidence>
<dbReference type="Pfam" id="PF12143">
    <property type="entry name" value="PPO1_KFDV"/>
    <property type="match status" value="1"/>
</dbReference>
<dbReference type="InterPro" id="IPR050316">
    <property type="entry name" value="Tyrosinase/Hemocyanin"/>
</dbReference>
<dbReference type="InterPro" id="IPR022739">
    <property type="entry name" value="Polyphenol_oxidase_cen"/>
</dbReference>
<dbReference type="PANTHER" id="PTHR11474">
    <property type="entry name" value="TYROSINASE FAMILY MEMBER"/>
    <property type="match status" value="1"/>
</dbReference>
<accession>A0AAD8LC48</accession>
<organism evidence="11 12">
    <name type="scientific">Tagetes erecta</name>
    <name type="common">African marigold</name>
    <dbReference type="NCBI Taxonomy" id="13708"/>
    <lineage>
        <taxon>Eukaryota</taxon>
        <taxon>Viridiplantae</taxon>
        <taxon>Streptophyta</taxon>
        <taxon>Embryophyta</taxon>
        <taxon>Tracheophyta</taxon>
        <taxon>Spermatophyta</taxon>
        <taxon>Magnoliopsida</taxon>
        <taxon>eudicotyledons</taxon>
        <taxon>Gunneridae</taxon>
        <taxon>Pentapetalae</taxon>
        <taxon>asterids</taxon>
        <taxon>campanulids</taxon>
        <taxon>Asterales</taxon>
        <taxon>Asteraceae</taxon>
        <taxon>Asteroideae</taxon>
        <taxon>Heliantheae alliance</taxon>
        <taxon>Tageteae</taxon>
        <taxon>Tagetes</taxon>
    </lineage>
</organism>
<keyword evidence="8" id="KW-0732">Signal</keyword>
<dbReference type="SUPFAM" id="SSF48056">
    <property type="entry name" value="Di-copper centre-containing domain"/>
    <property type="match status" value="1"/>
</dbReference>
<keyword evidence="12" id="KW-1185">Reference proteome</keyword>
<evidence type="ECO:0000256" key="6">
    <source>
        <dbReference type="ARBA" id="ARBA00023008"/>
    </source>
</evidence>
<dbReference type="PANTHER" id="PTHR11474:SF97">
    <property type="entry name" value="CATECHOL OXIDASE"/>
    <property type="match status" value="1"/>
</dbReference>
<keyword evidence="4" id="KW-0883">Thioether bond</keyword>
<protein>
    <recommendedName>
        <fullName evidence="9 10">Tyrosinase copper-binding domain-containing protein</fullName>
    </recommendedName>
</protein>
<evidence type="ECO:0000256" key="7">
    <source>
        <dbReference type="ARBA" id="ARBA00023157"/>
    </source>
</evidence>
<feature type="chain" id="PRO_5042234944" description="Tyrosinase copper-binding domain-containing protein" evidence="8">
    <location>
        <begin position="21"/>
        <end position="611"/>
    </location>
</feature>
<keyword evidence="5" id="KW-0560">Oxidoreductase</keyword>
<reference evidence="11" key="1">
    <citation type="journal article" date="2023" name="bioRxiv">
        <title>Improved chromosome-level genome assembly for marigold (Tagetes erecta).</title>
        <authorList>
            <person name="Jiang F."/>
            <person name="Yuan L."/>
            <person name="Wang S."/>
            <person name="Wang H."/>
            <person name="Xu D."/>
            <person name="Wang A."/>
            <person name="Fan W."/>
        </authorList>
    </citation>
    <scope>NUCLEOTIDE SEQUENCE</scope>
    <source>
        <strain evidence="11">WSJ</strain>
        <tissue evidence="11">Leaf</tissue>
    </source>
</reference>
<dbReference type="Pfam" id="PF12142">
    <property type="entry name" value="PPO1_DWL"/>
    <property type="match status" value="1"/>
</dbReference>
<evidence type="ECO:0000259" key="9">
    <source>
        <dbReference type="PROSITE" id="PS00497"/>
    </source>
</evidence>
<dbReference type="GO" id="GO:0004097">
    <property type="term" value="F:catechol oxidase activity"/>
    <property type="evidence" value="ECO:0007669"/>
    <property type="project" value="InterPro"/>
</dbReference>
<name>A0AAD8LC48_TARER</name>
<dbReference type="PROSITE" id="PS00497">
    <property type="entry name" value="TYROSINASE_1"/>
    <property type="match status" value="1"/>
</dbReference>
<proteinExistence type="inferred from homology"/>
<dbReference type="Proteomes" id="UP001229421">
    <property type="component" value="Unassembled WGS sequence"/>
</dbReference>
<dbReference type="GO" id="GO:0046872">
    <property type="term" value="F:metal ion binding"/>
    <property type="evidence" value="ECO:0007669"/>
    <property type="project" value="UniProtKB-KW"/>
</dbReference>
<keyword evidence="6" id="KW-0186">Copper</keyword>
<dbReference type="AlphaFoldDB" id="A0AAD8LC48"/>
<evidence type="ECO:0000259" key="10">
    <source>
        <dbReference type="PROSITE" id="PS00498"/>
    </source>
</evidence>
<feature type="domain" description="Tyrosinase copper-binding" evidence="10">
    <location>
        <begin position="373"/>
        <end position="384"/>
    </location>
</feature>
<dbReference type="InterPro" id="IPR008922">
    <property type="entry name" value="Di-copper_centre_dom_sf"/>
</dbReference>
<dbReference type="PRINTS" id="PR00092">
    <property type="entry name" value="TYROSINASE"/>
</dbReference>
<comment type="similarity">
    <text evidence="2">Belongs to the tyrosinase family.</text>
</comment>
<evidence type="ECO:0000256" key="5">
    <source>
        <dbReference type="ARBA" id="ARBA00023002"/>
    </source>
</evidence>
<dbReference type="Pfam" id="PF00264">
    <property type="entry name" value="Tyrosinase"/>
    <property type="match status" value="1"/>
</dbReference>
<keyword evidence="3" id="KW-0479">Metal-binding</keyword>
<dbReference type="InterPro" id="IPR022740">
    <property type="entry name" value="Polyphenol_oxidase_C"/>
</dbReference>
<evidence type="ECO:0000256" key="2">
    <source>
        <dbReference type="ARBA" id="ARBA00009928"/>
    </source>
</evidence>
<evidence type="ECO:0000313" key="12">
    <source>
        <dbReference type="Proteomes" id="UP001229421"/>
    </source>
</evidence>
<dbReference type="InterPro" id="IPR002227">
    <property type="entry name" value="Tyrosinase_Cu-bd"/>
</dbReference>
<evidence type="ECO:0000256" key="4">
    <source>
        <dbReference type="ARBA" id="ARBA00022784"/>
    </source>
</evidence>